<dbReference type="SUPFAM" id="SSF53335">
    <property type="entry name" value="S-adenosyl-L-methionine-dependent methyltransferases"/>
    <property type="match status" value="1"/>
</dbReference>
<comment type="caution">
    <text evidence="7">The sequence shown here is derived from an EMBL/GenBank/DDBJ whole genome shotgun (WGS) entry which is preliminary data.</text>
</comment>
<evidence type="ECO:0000313" key="7">
    <source>
        <dbReference type="EMBL" id="EFB74315.1"/>
    </source>
</evidence>
<dbReference type="SUPFAM" id="SSF52540">
    <property type="entry name" value="P-loop containing nucleoside triphosphate hydrolases"/>
    <property type="match status" value="2"/>
</dbReference>
<dbReference type="GO" id="GO:0004386">
    <property type="term" value="F:helicase activity"/>
    <property type="evidence" value="ECO:0007669"/>
    <property type="project" value="UniProtKB-KW"/>
</dbReference>
<dbReference type="Gene3D" id="3.40.50.300">
    <property type="entry name" value="P-loop containing nucleotide triphosphate hydrolases"/>
    <property type="match status" value="2"/>
</dbReference>
<proteinExistence type="predicted"/>
<dbReference type="EMBL" id="ACBY02000078">
    <property type="protein sequence ID" value="EFB74315.1"/>
    <property type="molecule type" value="Genomic_DNA"/>
</dbReference>
<dbReference type="GO" id="GO:0003676">
    <property type="term" value="F:nucleic acid binding"/>
    <property type="evidence" value="ECO:0007669"/>
    <property type="project" value="InterPro"/>
</dbReference>
<dbReference type="eggNOG" id="COG2003">
    <property type="taxonomic scope" value="Bacteria"/>
</dbReference>
<sequence length="2744" mass="309916">MEHKTKYKQLTEAYLHALGVITESTATWAEFLCSAAYTYEERFQSQVLLHHQRPGVKAVATLNQWDREKNRHIVRGTHGIPVFDAKHPECLTYVFDYQDTAGRSTPGLLPWTVYENKSGIARHNLLRRSGEKSLDSYVHTKVQQIVDTEVKSETSAAMRTELQKFLEQSAKYVVYTRLNMPVDNLDTSAFSFATQYQNRPKVLERLGTLLSHSLVACLSPVRDIAQAMHMTMPPPEGLAVQKKDTRTRSVPETSEVTAEASPEAPREWGFYVIPDLKTWATNSSERTPIEHYETFEEARDRFAALRDQPYNKTNDLNDDGQPYAHLTLGLESKDKLSSVDILQVRAGQNYLVEDFTRMQRLRADSVVLENLSRVAREIGFDRVRPYVMENGSYKALPDMPFSQWENPYFTVDSPEQGDTFTIYQLKGGSETRDYRFEPYESLQEAGLAIDRQNYDLVYTAPLDGKTTLEDIFRTFNLDRPPDFTGHSLSVSDIVVLNRGGDTKAYYCDSAGFVDVPSFLEQKIETAVDQPIINEDEIRRALCDGSGFENGKMRIQYYFSQPVLPPREETIRWLKKEYGTGGRSWDFANGSRGWLDYNNKGFEIQCKTDNGRVSHTLTWQEVSSRLQELVQSNRYLTDAEYPEYEEWLSARQAEQDKRAADLEQAKEIIREYCTENGFDPPKFEDLRHIDLAYSSAGEGEHSINVYVDLLHHKIVYNVDGERILSAQYASTAELVEHELSGVTFDELIGTAEQEYQERKREQAIRSAPQKRPCIPGDIVYLENDKAFIVQDIGEGEILLQDQELPLFSRSVSKEEFSRLLERNERNSRLQAPATPSIETSEKTKESTAPEQVQPQPIPQKTAVEIPINGKWTKFQTVADAEQAAYEEYKANIARNAQNYKALPDEQTEPGGPKARFQDNINALRLLQHLETTGMQATPEQQQLLARYVGWGGLADAFDARKDNWHKEYQELKELLPEAEYEAARASTLTSYYTSPEIVRAMYSTLERFGLQGGNILEPSMGVGAFFANRPASFDESANLFGVELDPVTGRIAKQLYPKANIQICGYEKATLPDSYFDVVIGNVPFGQYKVNDPAFNRYNFLIHDYFAAKSIDKLRVGGIQAIITTSGTMDKQTEDVRKYLAARCELIGAVRLPNTAFKALAGTEVTADILFLQKREHILDQDVSWLHTGTNADGIPMNQYFIDHPEMICGKMEMVSGPYGMRPTCQPDTSTTLEEQLQAAMGRLNATLVKTEPIILEQPGEISPLPADPDIRNYSYGIRDDKIFFRTDSVMREVTANATAQARIRGMVSILATTRELIQAQLDDLPDEAVAQLQRRLNHEYDAFTEKYGRLSSRANALAMREDSGYSLLCSLEIYDDDRNFKAKSDMFTKRTIRPNQVIDHVETASEALMLSVQERTSVDLSYMEQLTGKPRDELLQELTGVVFRVPGETTAAGEPLYQTGEEYLSGDVRKKLATAEIFAQQDPSYQVNVDSLRGVQPKDLTASEIELHLGTTWIPPEDIKQFILETMEPNRWAAQSIKVSYNRLNATWNIEGSSVDSYSLKATTTFGTKRKNFYEILRCSLNLQAVKVVDYIEDVDGKKKAVPNVKETRLAQDKQQQIETAFKDWIYRDPVRRRRLVDYYNTHYNNLRPREYDGSFLRFPGMNPEISLRPHQRNVVARILFGGNTLVAHSVGAGKTMVMGAAAMEKKRLGLCNKTLIIVPNHLTEQMGSELLSLYPNANILVSTRHDFEKNRRKLFCSRIATGNYDIVIMGHSQFSRIPLSSERQQKFLQDEIERYTQEIASAKKEKSGQDLSVKQMEATKKRLQSHLEELMDSPKDDVVTFEQLGVDSLMVDEAHEFKNLAVTTKMQNVAGISTSESQKATDLLMKTQYLDEITGGRGLVFCTGTPISNSPVELYTMMRYLQASTLRAHDLLSFDAWAANFGQTTTSIELAPEGTGYRSKTRFSRFFNLPELISMWKLATDVQTSDMLNLKVPDLEGGKATAVMCPPTELQKESIQALGERAEKVRAGNVDPHTDNMLKITTDGRKLALDQRLLNPLLPDVPENKATACASKVFEIWQNTMATQSTQLIFSDLATPSTGEWNVYDDIRDKLIAKGIPKEQIAFIHDANTDAKKATLFAKVRAGKVRILMGSTQKMGAGTNVQTKLIALHHLDVPWRPSDIEQREGRILRQGNENPSVQIYRYATEGSFDAYSWQLIENKQKFISQIMTSKSPARSCQDLDEVALSYAEIKALCAGNPLIKEKMELDNEVARLSTLRSSHMSQIFELQDKIAIGYPASIQKVEESLDAISKDIDLYKANSRFNSDGSENFSATVMGTFYTERKAADAALRDALQSATAGDVIIGEYRGFQIHAYYDAKATSFLGYLQGTQKYNFEFNPKENFSSFRHLLEKLSDTQAQDQELLTALNKNLEDAKEAVNQPFAYEKEFQTKLARLNELNTILNQEGGKTDVHPEIQELQAKIDQTYAAMAADPQKYLEYLNFRGQCVGMGVENSVAVFAQNPKATYCPSPEAIGSPKVKPGEEDRSISVLRTDGIERVYALEQYDLPESEYLDKAPLQWTEAQHSDLIHRVEDAAQLADISVLSDLRHGTGFFDASRNVIHIREGNNSTEQLKSLLEGYSEAVITRTSTSDKPVAELESAALTALLQVRCGVPIDEQLTERITAALEDAGNVGGFSMRDSVARLHNAMEYCVRYAELEQTSEQYQAQQIEPEELTPQSEAFMEMM</sequence>
<feature type="coiled-coil region" evidence="3">
    <location>
        <begin position="1786"/>
        <end position="1834"/>
    </location>
</feature>
<reference evidence="7" key="1">
    <citation type="submission" date="2009-12" db="EMBL/GenBank/DDBJ databases">
        <authorList>
            <person name="Weinstock G."/>
            <person name="Sodergren E."/>
            <person name="Clifton S."/>
            <person name="Fulton L."/>
            <person name="Fulton B."/>
            <person name="Courtney L."/>
            <person name="Fronick C."/>
            <person name="Harrison M."/>
            <person name="Strong C."/>
            <person name="Farmer C."/>
            <person name="Delahaunty K."/>
            <person name="Markovic C."/>
            <person name="Hall O."/>
            <person name="Minx P."/>
            <person name="Tomlinson C."/>
            <person name="Mitreva M."/>
            <person name="Nelson J."/>
            <person name="Hou S."/>
            <person name="Wollam A."/>
            <person name="Pepin K.H."/>
            <person name="Johnson M."/>
            <person name="Bhonagiri V."/>
            <person name="Nash W.E."/>
            <person name="Warren W."/>
            <person name="Chinwalla A."/>
            <person name="Mardis E.R."/>
            <person name="Wilson R.K."/>
        </authorList>
    </citation>
    <scope>NUCLEOTIDE SEQUENCE [LARGE SCALE GENOMIC DNA]</scope>
    <source>
        <strain evidence="7">DSM 15176</strain>
    </source>
</reference>
<feature type="domain" description="Helicase C-terminal" evidence="6">
    <location>
        <begin position="2076"/>
        <end position="2251"/>
    </location>
</feature>
<feature type="domain" description="Helicase ATP-binding" evidence="5">
    <location>
        <begin position="1676"/>
        <end position="1925"/>
    </location>
</feature>
<dbReference type="GO" id="GO:0005524">
    <property type="term" value="F:ATP binding"/>
    <property type="evidence" value="ECO:0007669"/>
    <property type="project" value="UniProtKB-KW"/>
</dbReference>
<keyword evidence="2" id="KW-0067">ATP-binding</keyword>
<feature type="coiled-coil region" evidence="3">
    <location>
        <begin position="2416"/>
        <end position="2464"/>
    </location>
</feature>
<dbReference type="SMART" id="SM00487">
    <property type="entry name" value="DEXDc"/>
    <property type="match status" value="1"/>
</dbReference>
<evidence type="ECO:0000313" key="8">
    <source>
        <dbReference type="Proteomes" id="UP000003438"/>
    </source>
</evidence>
<evidence type="ECO:0000256" key="2">
    <source>
        <dbReference type="ARBA" id="ARBA00022840"/>
    </source>
</evidence>
<evidence type="ECO:0000259" key="5">
    <source>
        <dbReference type="PROSITE" id="PS51192"/>
    </source>
</evidence>
<keyword evidence="8" id="KW-1185">Reference proteome</keyword>
<organism evidence="7 8">
    <name type="scientific">Subdoligranulum variabile DSM 15176</name>
    <dbReference type="NCBI Taxonomy" id="411471"/>
    <lineage>
        <taxon>Bacteria</taxon>
        <taxon>Bacillati</taxon>
        <taxon>Bacillota</taxon>
        <taxon>Clostridia</taxon>
        <taxon>Eubacteriales</taxon>
        <taxon>Oscillospiraceae</taxon>
        <taxon>Subdoligranulum</taxon>
    </lineage>
</organism>
<dbReference type="eggNOG" id="COG0553">
    <property type="taxonomic scope" value="Bacteria"/>
</dbReference>
<keyword evidence="3" id="KW-0175">Coiled coil</keyword>
<dbReference type="PANTHER" id="PTHR41313">
    <property type="entry name" value="ADENINE-SPECIFIC METHYLTRANSFERASE"/>
    <property type="match status" value="1"/>
</dbReference>
<dbReference type="RefSeq" id="WP_007048757.1">
    <property type="nucleotide sequence ID" value="NZ_GG704773.1"/>
</dbReference>
<protein>
    <submittedName>
        <fullName evidence="7">DEAD/DEAH box helicase</fullName>
    </submittedName>
</protein>
<dbReference type="PROSITE" id="PS51194">
    <property type="entry name" value="HELICASE_CTER"/>
    <property type="match status" value="1"/>
</dbReference>
<dbReference type="STRING" id="411471.SUBVAR_07412"/>
<dbReference type="eggNOG" id="COG4646">
    <property type="taxonomic scope" value="Bacteria"/>
</dbReference>
<keyword evidence="7" id="KW-0347">Helicase</keyword>
<feature type="region of interest" description="Disordered" evidence="4">
    <location>
        <begin position="819"/>
        <end position="855"/>
    </location>
</feature>
<dbReference type="InterPro" id="IPR011545">
    <property type="entry name" value="DEAD/DEAH_box_helicase_dom"/>
</dbReference>
<dbReference type="InterPro" id="IPR052933">
    <property type="entry name" value="DNA_Protect_Modify"/>
</dbReference>
<dbReference type="PROSITE" id="PS51192">
    <property type="entry name" value="HELICASE_ATP_BIND_1"/>
    <property type="match status" value="1"/>
</dbReference>
<keyword evidence="7" id="KW-0378">Hydrolase</keyword>
<gene>
    <name evidence="7" type="ORF">SUBVAR_07412</name>
</gene>
<dbReference type="InterPro" id="IPR029063">
    <property type="entry name" value="SAM-dependent_MTases_sf"/>
</dbReference>
<feature type="region of interest" description="Disordered" evidence="4">
    <location>
        <begin position="234"/>
        <end position="261"/>
    </location>
</feature>
<dbReference type="InterPro" id="IPR001650">
    <property type="entry name" value="Helicase_C-like"/>
</dbReference>
<dbReference type="InterPro" id="IPR014001">
    <property type="entry name" value="Helicase_ATP-bd"/>
</dbReference>
<evidence type="ECO:0000259" key="6">
    <source>
        <dbReference type="PROSITE" id="PS51194"/>
    </source>
</evidence>
<keyword evidence="1" id="KW-0547">Nucleotide-binding</keyword>
<dbReference type="eggNOG" id="COG0827">
    <property type="taxonomic scope" value="Bacteria"/>
</dbReference>
<evidence type="ECO:0000256" key="1">
    <source>
        <dbReference type="ARBA" id="ARBA00022741"/>
    </source>
</evidence>
<dbReference type="InterPro" id="IPR025923">
    <property type="entry name" value="YodL-like_dom"/>
</dbReference>
<evidence type="ECO:0000256" key="4">
    <source>
        <dbReference type="SAM" id="MobiDB-lite"/>
    </source>
</evidence>
<name>D1PSM9_9FIRM</name>
<evidence type="ECO:0000256" key="3">
    <source>
        <dbReference type="SAM" id="Coils"/>
    </source>
</evidence>
<dbReference type="Gene3D" id="3.40.50.150">
    <property type="entry name" value="Vaccinia Virus protein VP39"/>
    <property type="match status" value="1"/>
</dbReference>
<dbReference type="InterPro" id="IPR027417">
    <property type="entry name" value="P-loop_NTPase"/>
</dbReference>
<dbReference type="Proteomes" id="UP000003438">
    <property type="component" value="Unassembled WGS sequence"/>
</dbReference>
<dbReference type="OrthoDB" id="9815272at2"/>
<dbReference type="Pfam" id="PF14191">
    <property type="entry name" value="YodL"/>
    <property type="match status" value="1"/>
</dbReference>
<dbReference type="PANTHER" id="PTHR41313:SF1">
    <property type="entry name" value="DNA METHYLASE ADENINE-SPECIFIC DOMAIN-CONTAINING PROTEIN"/>
    <property type="match status" value="1"/>
</dbReference>
<dbReference type="Pfam" id="PF00270">
    <property type="entry name" value="DEAD"/>
    <property type="match status" value="1"/>
</dbReference>
<accession>D1PSM9</accession>
<dbReference type="HOGENOM" id="CLU_000181_0_1_9"/>